<feature type="transmembrane region" description="Helical" evidence="1">
    <location>
        <begin position="6"/>
        <end position="29"/>
    </location>
</feature>
<evidence type="ECO:0000256" key="1">
    <source>
        <dbReference type="SAM" id="Phobius"/>
    </source>
</evidence>
<accession>A0A2H0RAW4</accession>
<reference evidence="2 3" key="1">
    <citation type="submission" date="2017-09" db="EMBL/GenBank/DDBJ databases">
        <title>Depth-based differentiation of microbial function through sediment-hosted aquifers and enrichment of novel symbionts in the deep terrestrial subsurface.</title>
        <authorList>
            <person name="Probst A.J."/>
            <person name="Ladd B."/>
            <person name="Jarett J.K."/>
            <person name="Geller-Mcgrath D.E."/>
            <person name="Sieber C.M."/>
            <person name="Emerson J.B."/>
            <person name="Anantharaman K."/>
            <person name="Thomas B.C."/>
            <person name="Malmstrom R."/>
            <person name="Stieglmeier M."/>
            <person name="Klingl A."/>
            <person name="Woyke T."/>
            <person name="Ryan C.M."/>
            <person name="Banfield J.F."/>
        </authorList>
    </citation>
    <scope>NUCLEOTIDE SEQUENCE [LARGE SCALE GENOMIC DNA]</scope>
    <source>
        <strain evidence="2">CG10_big_fil_rev_8_21_14_0_10_32_10</strain>
    </source>
</reference>
<organism evidence="2 3">
    <name type="scientific">candidate division WWE3 bacterium CG10_big_fil_rev_8_21_14_0_10_32_10</name>
    <dbReference type="NCBI Taxonomy" id="1975090"/>
    <lineage>
        <taxon>Bacteria</taxon>
        <taxon>Katanobacteria</taxon>
    </lineage>
</organism>
<evidence type="ECO:0000313" key="2">
    <source>
        <dbReference type="EMBL" id="PIR43672.1"/>
    </source>
</evidence>
<dbReference type="AlphaFoldDB" id="A0A2H0RAW4"/>
<keyword evidence="1" id="KW-0472">Membrane</keyword>
<evidence type="ECO:0000313" key="3">
    <source>
        <dbReference type="Proteomes" id="UP000230214"/>
    </source>
</evidence>
<gene>
    <name evidence="2" type="ORF">COV24_01285</name>
</gene>
<keyword evidence="1" id="KW-1133">Transmembrane helix</keyword>
<sequence>MDIQSILLLILSLLSINLILVGVYIVIVLRDVRRLIKNFDGLVVSTKESLHEVSGSLGTLPLLAKTIFQVYKSVKSNDSKKK</sequence>
<dbReference type="Proteomes" id="UP000230214">
    <property type="component" value="Unassembled WGS sequence"/>
</dbReference>
<name>A0A2H0RAW4_UNCKA</name>
<keyword evidence="1" id="KW-0812">Transmembrane</keyword>
<protein>
    <submittedName>
        <fullName evidence="2">Uncharacterized protein</fullName>
    </submittedName>
</protein>
<comment type="caution">
    <text evidence="2">The sequence shown here is derived from an EMBL/GenBank/DDBJ whole genome shotgun (WGS) entry which is preliminary data.</text>
</comment>
<proteinExistence type="predicted"/>
<dbReference type="EMBL" id="PCXU01000013">
    <property type="protein sequence ID" value="PIR43672.1"/>
    <property type="molecule type" value="Genomic_DNA"/>
</dbReference>